<sequence length="115" mass="11676">MTIKSALSVVALAAGLVAAPVFAQDMMIGTQTVLEADVEAVKARCVELQTAASTGTESTAETATTTETAPADADAGDDDGDAEESSGDSTVDTGESLLNFDVITLEDCEAGTWLE</sequence>
<dbReference type="AlphaFoldDB" id="A0A934IWV1"/>
<dbReference type="EMBL" id="JAEKMH010000001">
    <property type="protein sequence ID" value="MBJ3783695.1"/>
    <property type="molecule type" value="Genomic_DNA"/>
</dbReference>
<feature type="chain" id="PRO_5037451242" evidence="2">
    <location>
        <begin position="24"/>
        <end position="115"/>
    </location>
</feature>
<dbReference type="RefSeq" id="WP_198874924.1">
    <property type="nucleotide sequence ID" value="NZ_JAEKMH010000001.1"/>
</dbReference>
<organism evidence="3 4">
    <name type="scientific">Devosia sediminis</name>
    <dbReference type="NCBI Taxonomy" id="2798801"/>
    <lineage>
        <taxon>Bacteria</taxon>
        <taxon>Pseudomonadati</taxon>
        <taxon>Pseudomonadota</taxon>
        <taxon>Alphaproteobacteria</taxon>
        <taxon>Hyphomicrobiales</taxon>
        <taxon>Devosiaceae</taxon>
        <taxon>Devosia</taxon>
    </lineage>
</organism>
<feature type="region of interest" description="Disordered" evidence="1">
    <location>
        <begin position="49"/>
        <end position="94"/>
    </location>
</feature>
<evidence type="ECO:0000313" key="3">
    <source>
        <dbReference type="EMBL" id="MBJ3783695.1"/>
    </source>
</evidence>
<reference evidence="3" key="1">
    <citation type="submission" date="2020-12" db="EMBL/GenBank/DDBJ databases">
        <title>Devosia sp. MSA67 isolated from Mo River.</title>
        <authorList>
            <person name="Ma F."/>
            <person name="Zi Z."/>
        </authorList>
    </citation>
    <scope>NUCLEOTIDE SEQUENCE</scope>
    <source>
        <strain evidence="3">MSA67</strain>
    </source>
</reference>
<feature type="compositionally biased region" description="Low complexity" evidence="1">
    <location>
        <begin position="50"/>
        <end position="73"/>
    </location>
</feature>
<evidence type="ECO:0000256" key="2">
    <source>
        <dbReference type="SAM" id="SignalP"/>
    </source>
</evidence>
<keyword evidence="2" id="KW-0732">Signal</keyword>
<proteinExistence type="predicted"/>
<keyword evidence="4" id="KW-1185">Reference proteome</keyword>
<name>A0A934IWV1_9HYPH</name>
<accession>A0A934IWV1</accession>
<dbReference type="Proteomes" id="UP000602124">
    <property type="component" value="Unassembled WGS sequence"/>
</dbReference>
<protein>
    <submittedName>
        <fullName evidence="3">Uncharacterized protein</fullName>
    </submittedName>
</protein>
<evidence type="ECO:0000256" key="1">
    <source>
        <dbReference type="SAM" id="MobiDB-lite"/>
    </source>
</evidence>
<feature type="signal peptide" evidence="2">
    <location>
        <begin position="1"/>
        <end position="23"/>
    </location>
</feature>
<comment type="caution">
    <text evidence="3">The sequence shown here is derived from an EMBL/GenBank/DDBJ whole genome shotgun (WGS) entry which is preliminary data.</text>
</comment>
<evidence type="ECO:0000313" key="4">
    <source>
        <dbReference type="Proteomes" id="UP000602124"/>
    </source>
</evidence>
<feature type="compositionally biased region" description="Acidic residues" evidence="1">
    <location>
        <begin position="74"/>
        <end position="86"/>
    </location>
</feature>
<gene>
    <name evidence="3" type="ORF">JEQ47_03080</name>
</gene>